<dbReference type="OrthoDB" id="5401106at2759"/>
<feature type="non-terminal residue" evidence="1">
    <location>
        <position position="312"/>
    </location>
</feature>
<keyword evidence="2" id="KW-1185">Reference proteome</keyword>
<dbReference type="AlphaFoldDB" id="A0A8H4JEC6"/>
<accession>A0A8H4JEC6</accession>
<protein>
    <submittedName>
        <fullName evidence="1">Uncharacterized protein</fullName>
    </submittedName>
</protein>
<organism evidence="1 2">
    <name type="scientific">Fusarium austroafricanum</name>
    <dbReference type="NCBI Taxonomy" id="2364996"/>
    <lineage>
        <taxon>Eukaryota</taxon>
        <taxon>Fungi</taxon>
        <taxon>Dikarya</taxon>
        <taxon>Ascomycota</taxon>
        <taxon>Pezizomycotina</taxon>
        <taxon>Sordariomycetes</taxon>
        <taxon>Hypocreomycetidae</taxon>
        <taxon>Hypocreales</taxon>
        <taxon>Nectriaceae</taxon>
        <taxon>Fusarium</taxon>
        <taxon>Fusarium concolor species complex</taxon>
    </lineage>
</organism>
<proteinExistence type="predicted"/>
<sequence length="312" mass="34018">MSTNRLYGSIVAFEGHVDTISTQLRLLPTSPQILILPNIQNYISNKNSGNQSDIRIYVKRIHEAAVARYEAAQAFLHGSPSTGKRLVFMNGGTPSAQTLCIKAIMKYETDGDYNRAESLFNQLVKDGVVGLENPVRDWRRQDVLGHIDNENLAEELEDPITRAMRAADALDRQTASLQPSNDLDLTFTTRPRSNSLPLYGYDDNFGDDAPFFVFGAAKNNDGGNAADGAMGCSYSPQATRFSARHYDRSAGRIYRDLSNLQSPIPTPRASYLASPSCVGEAYGLMAAPISPGLEGLSSRSDAMSIPSTDNVV</sequence>
<dbReference type="EMBL" id="JAADJG010001210">
    <property type="protein sequence ID" value="KAF4421228.1"/>
    <property type="molecule type" value="Genomic_DNA"/>
</dbReference>
<comment type="caution">
    <text evidence="1">The sequence shown here is derived from an EMBL/GenBank/DDBJ whole genome shotgun (WGS) entry which is preliminary data.</text>
</comment>
<gene>
    <name evidence="1" type="ORF">F53441_14360</name>
</gene>
<name>A0A8H4JEC6_9HYPO</name>
<evidence type="ECO:0000313" key="2">
    <source>
        <dbReference type="Proteomes" id="UP000605986"/>
    </source>
</evidence>
<evidence type="ECO:0000313" key="1">
    <source>
        <dbReference type="EMBL" id="KAF4421228.1"/>
    </source>
</evidence>
<reference evidence="1" key="1">
    <citation type="submission" date="2020-01" db="EMBL/GenBank/DDBJ databases">
        <title>Identification and distribution of gene clusters putatively required for synthesis of sphingolipid metabolism inhibitors in phylogenetically diverse species of the filamentous fungus Fusarium.</title>
        <authorList>
            <person name="Kim H.-S."/>
            <person name="Busman M."/>
            <person name="Brown D.W."/>
            <person name="Divon H."/>
            <person name="Uhlig S."/>
            <person name="Proctor R.H."/>
        </authorList>
    </citation>
    <scope>NUCLEOTIDE SEQUENCE</scope>
    <source>
        <strain evidence="1">NRRL 53441</strain>
    </source>
</reference>
<dbReference type="Proteomes" id="UP000605986">
    <property type="component" value="Unassembled WGS sequence"/>
</dbReference>